<sequence length="62" mass="7037">CPTMVVIVDLFLRRANDVRPYRFVAVILWFCTIFIQFSSFKQGAGSAFLCDQNLSSCSPNSR</sequence>
<feature type="transmembrane region" description="Helical" evidence="1">
    <location>
        <begin position="20"/>
        <end position="37"/>
    </location>
</feature>
<feature type="non-terminal residue" evidence="2">
    <location>
        <position position="1"/>
    </location>
</feature>
<dbReference type="AlphaFoldDB" id="A0AAW6DVZ5"/>
<evidence type="ECO:0000256" key="1">
    <source>
        <dbReference type="SAM" id="Phobius"/>
    </source>
</evidence>
<name>A0AAW6DVZ5_9FIRM</name>
<comment type="caution">
    <text evidence="2">The sequence shown here is derived from an EMBL/GenBank/DDBJ whole genome shotgun (WGS) entry which is preliminary data.</text>
</comment>
<keyword evidence="1" id="KW-0812">Transmembrane</keyword>
<dbReference type="EMBL" id="JAQMLS010000001">
    <property type="protein sequence ID" value="MDB8740447.1"/>
    <property type="molecule type" value="Genomic_DNA"/>
</dbReference>
<dbReference type="Proteomes" id="UP001211421">
    <property type="component" value="Unassembled WGS sequence"/>
</dbReference>
<evidence type="ECO:0000313" key="3">
    <source>
        <dbReference type="Proteomes" id="UP001211421"/>
    </source>
</evidence>
<accession>A0AAW6DVZ5</accession>
<reference evidence="2" key="1">
    <citation type="submission" date="2023-01" db="EMBL/GenBank/DDBJ databases">
        <title>Human gut microbiome strain richness.</title>
        <authorList>
            <person name="Chen-Liaw A."/>
        </authorList>
    </citation>
    <scope>NUCLEOTIDE SEQUENCE</scope>
    <source>
        <strain evidence="2">D59st1_B8_D59t2_181005</strain>
    </source>
</reference>
<proteinExistence type="predicted"/>
<gene>
    <name evidence="2" type="ORF">PNV70_00005</name>
</gene>
<organism evidence="2 3">
    <name type="scientific">Ruminococcus bicirculans</name>
    <name type="common">ex Wegman et al. 2014</name>
    <dbReference type="NCBI Taxonomy" id="1160721"/>
    <lineage>
        <taxon>Bacteria</taxon>
        <taxon>Bacillati</taxon>
        <taxon>Bacillota</taxon>
        <taxon>Clostridia</taxon>
        <taxon>Eubacteriales</taxon>
        <taxon>Oscillospiraceae</taxon>
        <taxon>Ruminococcus</taxon>
    </lineage>
</organism>
<protein>
    <submittedName>
        <fullName evidence="2">Uncharacterized protein</fullName>
    </submittedName>
</protein>
<keyword evidence="1" id="KW-1133">Transmembrane helix</keyword>
<evidence type="ECO:0000313" key="2">
    <source>
        <dbReference type="EMBL" id="MDB8740447.1"/>
    </source>
</evidence>
<keyword evidence="1" id="KW-0472">Membrane</keyword>